<dbReference type="EMBL" id="JBHUKS010000026">
    <property type="protein sequence ID" value="MFD2472366.1"/>
    <property type="molecule type" value="Genomic_DNA"/>
</dbReference>
<dbReference type="Gene3D" id="1.10.238.10">
    <property type="entry name" value="EF-hand"/>
    <property type="match status" value="1"/>
</dbReference>
<reference evidence="3" key="1">
    <citation type="journal article" date="2019" name="Int. J. Syst. Evol. Microbiol.">
        <title>The Global Catalogue of Microorganisms (GCM) 10K type strain sequencing project: providing services to taxonomists for standard genome sequencing and annotation.</title>
        <authorList>
            <consortium name="The Broad Institute Genomics Platform"/>
            <consortium name="The Broad Institute Genome Sequencing Center for Infectious Disease"/>
            <person name="Wu L."/>
            <person name="Ma J."/>
        </authorList>
    </citation>
    <scope>NUCLEOTIDE SEQUENCE [LARGE SCALE GENOMIC DNA]</scope>
    <source>
        <strain evidence="3">CGMCC 4.7641</strain>
    </source>
</reference>
<dbReference type="InterPro" id="IPR002048">
    <property type="entry name" value="EF_hand_dom"/>
</dbReference>
<organism evidence="2 3">
    <name type="scientific">Amycolatopsis silviterrae</name>
    <dbReference type="NCBI Taxonomy" id="1656914"/>
    <lineage>
        <taxon>Bacteria</taxon>
        <taxon>Bacillati</taxon>
        <taxon>Actinomycetota</taxon>
        <taxon>Actinomycetes</taxon>
        <taxon>Pseudonocardiales</taxon>
        <taxon>Pseudonocardiaceae</taxon>
        <taxon>Amycolatopsis</taxon>
    </lineage>
</organism>
<dbReference type="InterPro" id="IPR011992">
    <property type="entry name" value="EF-hand-dom_pair"/>
</dbReference>
<dbReference type="Proteomes" id="UP001597483">
    <property type="component" value="Unassembled WGS sequence"/>
</dbReference>
<dbReference type="InterPro" id="IPR018247">
    <property type="entry name" value="EF_Hand_1_Ca_BS"/>
</dbReference>
<feature type="domain" description="EF-hand" evidence="1">
    <location>
        <begin position="136"/>
        <end position="168"/>
    </location>
</feature>
<dbReference type="PROSITE" id="PS00018">
    <property type="entry name" value="EF_HAND_1"/>
    <property type="match status" value="4"/>
</dbReference>
<accession>A0ABW5HGZ6</accession>
<gene>
    <name evidence="2" type="ORF">ACFSVL_33570</name>
</gene>
<dbReference type="InterPro" id="IPR052591">
    <property type="entry name" value="CML21-like"/>
</dbReference>
<evidence type="ECO:0000259" key="1">
    <source>
        <dbReference type="PROSITE" id="PS50222"/>
    </source>
</evidence>
<feature type="domain" description="EF-hand" evidence="1">
    <location>
        <begin position="57"/>
        <end position="92"/>
    </location>
</feature>
<dbReference type="PANTHER" id="PTHR23064">
    <property type="entry name" value="TROPONIN"/>
    <property type="match status" value="1"/>
</dbReference>
<evidence type="ECO:0000313" key="3">
    <source>
        <dbReference type="Proteomes" id="UP001597483"/>
    </source>
</evidence>
<sequence length="182" mass="19659">MIVAGAHARKLIRRFELMDANGNGYLEREDYALLSRRLIEEFAGSAGPAKANAVLDTYLRYWDEFIGHMDRDGDGRVTKGEFVQAISAKTIDAAGFDRVAEPHFRAVCELADTDGDGSVNRAEFIRVMSVYGVGAQDAEAVFARLDSDADGALTVGELTAAGRDFYLSDDDGSNGSGLFGPH</sequence>
<dbReference type="PROSITE" id="PS50222">
    <property type="entry name" value="EF_HAND_2"/>
    <property type="match status" value="4"/>
</dbReference>
<feature type="domain" description="EF-hand" evidence="1">
    <location>
        <begin position="6"/>
        <end position="41"/>
    </location>
</feature>
<name>A0ABW5HGZ6_9PSEU</name>
<keyword evidence="3" id="KW-1185">Reference proteome</keyword>
<dbReference type="Pfam" id="PF13499">
    <property type="entry name" value="EF-hand_7"/>
    <property type="match status" value="1"/>
</dbReference>
<dbReference type="SUPFAM" id="SSF47473">
    <property type="entry name" value="EF-hand"/>
    <property type="match status" value="1"/>
</dbReference>
<feature type="domain" description="EF-hand" evidence="1">
    <location>
        <begin position="99"/>
        <end position="134"/>
    </location>
</feature>
<protein>
    <submittedName>
        <fullName evidence="2">EF-hand domain-containing protein</fullName>
    </submittedName>
</protein>
<dbReference type="Pfam" id="PF13202">
    <property type="entry name" value="EF-hand_5"/>
    <property type="match status" value="1"/>
</dbReference>
<comment type="caution">
    <text evidence="2">The sequence shown here is derived from an EMBL/GenBank/DDBJ whole genome shotgun (WGS) entry which is preliminary data.</text>
</comment>
<proteinExistence type="predicted"/>
<dbReference type="SMART" id="SM00054">
    <property type="entry name" value="EFh"/>
    <property type="match status" value="4"/>
</dbReference>
<dbReference type="CDD" id="cd00051">
    <property type="entry name" value="EFh"/>
    <property type="match status" value="2"/>
</dbReference>
<evidence type="ECO:0000313" key="2">
    <source>
        <dbReference type="EMBL" id="MFD2472366.1"/>
    </source>
</evidence>